<evidence type="ECO:0000313" key="2">
    <source>
        <dbReference type="WBParaSite" id="SVE_0000660650.1"/>
    </source>
</evidence>
<dbReference type="WBParaSite" id="SVE_0000660650.1">
    <property type="protein sequence ID" value="SVE_0000660650.1"/>
    <property type="gene ID" value="SVE_0000660650"/>
</dbReference>
<proteinExistence type="predicted"/>
<organism evidence="1 2">
    <name type="scientific">Strongyloides venezuelensis</name>
    <name type="common">Threadworm</name>
    <dbReference type="NCBI Taxonomy" id="75913"/>
    <lineage>
        <taxon>Eukaryota</taxon>
        <taxon>Metazoa</taxon>
        <taxon>Ecdysozoa</taxon>
        <taxon>Nematoda</taxon>
        <taxon>Chromadorea</taxon>
        <taxon>Rhabditida</taxon>
        <taxon>Tylenchina</taxon>
        <taxon>Panagrolaimomorpha</taxon>
        <taxon>Strongyloidoidea</taxon>
        <taxon>Strongyloididae</taxon>
        <taxon>Strongyloides</taxon>
    </lineage>
</organism>
<name>A0A0K0ETY0_STRVS</name>
<dbReference type="AlphaFoldDB" id="A0A0K0ETY0"/>
<sequence length="31" mass="3863">LYSFIVKIKNKFFFNINNKVNKINSYYFNKL</sequence>
<accession>A0A0K0ETY0</accession>
<protein>
    <submittedName>
        <fullName evidence="2">NADH dehydrogenase subunit 6</fullName>
    </submittedName>
</protein>
<evidence type="ECO:0000313" key="1">
    <source>
        <dbReference type="Proteomes" id="UP000035680"/>
    </source>
</evidence>
<reference evidence="2" key="2">
    <citation type="submission" date="2015-08" db="UniProtKB">
        <authorList>
            <consortium name="WormBaseParasite"/>
        </authorList>
    </citation>
    <scope>IDENTIFICATION</scope>
</reference>
<keyword evidence="1" id="KW-1185">Reference proteome</keyword>
<dbReference type="Proteomes" id="UP000035680">
    <property type="component" value="Unassembled WGS sequence"/>
</dbReference>
<reference evidence="1" key="1">
    <citation type="submission" date="2014-07" db="EMBL/GenBank/DDBJ databases">
        <authorList>
            <person name="Martin A.A"/>
            <person name="De Silva N."/>
        </authorList>
    </citation>
    <scope>NUCLEOTIDE SEQUENCE</scope>
</reference>